<name>A0A2W7INT3_9PROT</name>
<organism evidence="7 8">
    <name type="scientific">Humitalea rosea</name>
    <dbReference type="NCBI Taxonomy" id="990373"/>
    <lineage>
        <taxon>Bacteria</taxon>
        <taxon>Pseudomonadati</taxon>
        <taxon>Pseudomonadota</taxon>
        <taxon>Alphaproteobacteria</taxon>
        <taxon>Acetobacterales</taxon>
        <taxon>Roseomonadaceae</taxon>
        <taxon>Humitalea</taxon>
    </lineage>
</organism>
<feature type="domain" description="Cytochrome c" evidence="6">
    <location>
        <begin position="27"/>
        <end position="141"/>
    </location>
</feature>
<dbReference type="InterPro" id="IPR009056">
    <property type="entry name" value="Cyt_c-like_dom"/>
</dbReference>
<dbReference type="GO" id="GO:0009055">
    <property type="term" value="F:electron transfer activity"/>
    <property type="evidence" value="ECO:0007669"/>
    <property type="project" value="InterPro"/>
</dbReference>
<keyword evidence="8" id="KW-1185">Reference proteome</keyword>
<dbReference type="Proteomes" id="UP000249688">
    <property type="component" value="Unassembled WGS sequence"/>
</dbReference>
<dbReference type="SUPFAM" id="SSF46626">
    <property type="entry name" value="Cytochrome c"/>
    <property type="match status" value="2"/>
</dbReference>
<evidence type="ECO:0000313" key="8">
    <source>
        <dbReference type="Proteomes" id="UP000249688"/>
    </source>
</evidence>
<evidence type="ECO:0000256" key="2">
    <source>
        <dbReference type="ARBA" id="ARBA00022723"/>
    </source>
</evidence>
<evidence type="ECO:0000256" key="3">
    <source>
        <dbReference type="ARBA" id="ARBA00023004"/>
    </source>
</evidence>
<evidence type="ECO:0000256" key="4">
    <source>
        <dbReference type="PROSITE-ProRule" id="PRU00433"/>
    </source>
</evidence>
<keyword evidence="3 4" id="KW-0408">Iron</keyword>
<evidence type="ECO:0000256" key="5">
    <source>
        <dbReference type="SAM" id="SignalP"/>
    </source>
</evidence>
<proteinExistence type="predicted"/>
<accession>A0A2W7INT3</accession>
<dbReference type="AlphaFoldDB" id="A0A2W7INT3"/>
<dbReference type="PANTHER" id="PTHR35008">
    <property type="entry name" value="BLL4482 PROTEIN-RELATED"/>
    <property type="match status" value="1"/>
</dbReference>
<evidence type="ECO:0000259" key="6">
    <source>
        <dbReference type="PROSITE" id="PS51007"/>
    </source>
</evidence>
<dbReference type="InterPro" id="IPR036909">
    <property type="entry name" value="Cyt_c-like_dom_sf"/>
</dbReference>
<feature type="chain" id="PRO_5015931738" evidence="5">
    <location>
        <begin position="19"/>
        <end position="286"/>
    </location>
</feature>
<dbReference type="InterPro" id="IPR051459">
    <property type="entry name" value="Cytochrome_c-type_DH"/>
</dbReference>
<comment type="caution">
    <text evidence="7">The sequence shown here is derived from an EMBL/GenBank/DDBJ whole genome shotgun (WGS) entry which is preliminary data.</text>
</comment>
<dbReference type="PANTHER" id="PTHR35008:SF8">
    <property type="entry name" value="ALCOHOL DEHYDROGENASE CYTOCHROME C SUBUNIT"/>
    <property type="match status" value="1"/>
</dbReference>
<sequence length="286" mass="30256">MRGLVLVAALCAAFPAMAQTAPQTRAQLVARGAYLVESIGTCGNCHSQQRMVDGRAEVVPGSELAGGMPDDAPFGRWIGPNITPDPETGIGRWTEAQIAVAIREGKRPDGSTIGPPMPIGYLRHTSDADIAAIAAYLKSIPPIRRDSGRSEYRMPLPPAWGPPVGTVAAPADTPVARGEYLVTFAHCLECHTPMLPGGRRDATRMGAGGFEMMTPGGIVVTANITPNREHGIGDWTDAQIIRAVTTGVSANGRLLSPPMGYAWYRRVTPGDLADIVAYLRTLPAVP</sequence>
<evidence type="ECO:0000256" key="1">
    <source>
        <dbReference type="ARBA" id="ARBA00022617"/>
    </source>
</evidence>
<dbReference type="GO" id="GO:0020037">
    <property type="term" value="F:heme binding"/>
    <property type="evidence" value="ECO:0007669"/>
    <property type="project" value="InterPro"/>
</dbReference>
<dbReference type="RefSeq" id="WP_111397039.1">
    <property type="nucleotide sequence ID" value="NZ_QKYU01000004.1"/>
</dbReference>
<dbReference type="OrthoDB" id="9811281at2"/>
<feature type="signal peptide" evidence="5">
    <location>
        <begin position="1"/>
        <end position="18"/>
    </location>
</feature>
<reference evidence="7 8" key="1">
    <citation type="submission" date="2018-06" db="EMBL/GenBank/DDBJ databases">
        <title>Genomic Encyclopedia of Archaeal and Bacterial Type Strains, Phase II (KMG-II): from individual species to whole genera.</title>
        <authorList>
            <person name="Goeker M."/>
        </authorList>
    </citation>
    <scope>NUCLEOTIDE SEQUENCE [LARGE SCALE GENOMIC DNA]</scope>
    <source>
        <strain evidence="7 8">DSM 24525</strain>
    </source>
</reference>
<evidence type="ECO:0000313" key="7">
    <source>
        <dbReference type="EMBL" id="PZW48714.1"/>
    </source>
</evidence>
<gene>
    <name evidence="7" type="ORF">C8P66_104131</name>
</gene>
<keyword evidence="5" id="KW-0732">Signal</keyword>
<feature type="domain" description="Cytochrome c" evidence="6">
    <location>
        <begin position="173"/>
        <end position="283"/>
    </location>
</feature>
<protein>
    <submittedName>
        <fullName evidence="7">Mono/diheme cytochrome c family protein</fullName>
    </submittedName>
</protein>
<keyword evidence="1 4" id="KW-0349">Heme</keyword>
<keyword evidence="2 4" id="KW-0479">Metal-binding</keyword>
<dbReference type="GO" id="GO:0046872">
    <property type="term" value="F:metal ion binding"/>
    <property type="evidence" value="ECO:0007669"/>
    <property type="project" value="UniProtKB-KW"/>
</dbReference>
<dbReference type="Gene3D" id="1.10.760.10">
    <property type="entry name" value="Cytochrome c-like domain"/>
    <property type="match status" value="2"/>
</dbReference>
<dbReference type="EMBL" id="QKYU01000004">
    <property type="protein sequence ID" value="PZW48714.1"/>
    <property type="molecule type" value="Genomic_DNA"/>
</dbReference>
<dbReference type="Pfam" id="PF00034">
    <property type="entry name" value="Cytochrom_C"/>
    <property type="match status" value="1"/>
</dbReference>
<dbReference type="PROSITE" id="PS51007">
    <property type="entry name" value="CYTC"/>
    <property type="match status" value="2"/>
</dbReference>